<dbReference type="PANTHER" id="PTHR43711:SF1">
    <property type="entry name" value="HISTIDINE KINASE 1"/>
    <property type="match status" value="1"/>
</dbReference>
<dbReference type="InterPro" id="IPR003594">
    <property type="entry name" value="HATPase_dom"/>
</dbReference>
<evidence type="ECO:0000313" key="12">
    <source>
        <dbReference type="Proteomes" id="UP001320972"/>
    </source>
</evidence>
<organism evidence="10 13">
    <name type="scientific">Natronoglomus mannanivorans</name>
    <dbReference type="NCBI Taxonomy" id="2979990"/>
    <lineage>
        <taxon>Archaea</taxon>
        <taxon>Methanobacteriati</taxon>
        <taxon>Methanobacteriota</taxon>
        <taxon>Stenosarchaea group</taxon>
        <taxon>Halobacteria</taxon>
        <taxon>Halobacteriales</taxon>
        <taxon>Natrialbaceae</taxon>
        <taxon>Natronoglomus</taxon>
    </lineage>
</organism>
<dbReference type="InterPro" id="IPR050736">
    <property type="entry name" value="Sensor_HK_Regulatory"/>
</dbReference>
<dbReference type="SUPFAM" id="SSF55785">
    <property type="entry name" value="PYP-like sensor domain (PAS domain)"/>
    <property type="match status" value="1"/>
</dbReference>
<keyword evidence="12" id="KW-1185">Reference proteome</keyword>
<evidence type="ECO:0000256" key="2">
    <source>
        <dbReference type="ARBA" id="ARBA00012438"/>
    </source>
</evidence>
<evidence type="ECO:0000256" key="6">
    <source>
        <dbReference type="PROSITE-ProRule" id="PRU00169"/>
    </source>
</evidence>
<keyword evidence="4" id="KW-0418">Kinase</keyword>
<dbReference type="Gene3D" id="1.10.287.130">
    <property type="match status" value="1"/>
</dbReference>
<evidence type="ECO:0000313" key="13">
    <source>
        <dbReference type="Proteomes" id="UP001321018"/>
    </source>
</evidence>
<gene>
    <name evidence="11" type="ORF">OB955_21150</name>
    <name evidence="10" type="ORF">OB960_10600</name>
</gene>
<dbReference type="SMART" id="SM00388">
    <property type="entry name" value="HisKA"/>
    <property type="match status" value="1"/>
</dbReference>
<dbReference type="Proteomes" id="UP001320972">
    <property type="component" value="Unassembled WGS sequence"/>
</dbReference>
<evidence type="ECO:0000259" key="8">
    <source>
        <dbReference type="PROSITE" id="PS50110"/>
    </source>
</evidence>
<dbReference type="InterPro" id="IPR000700">
    <property type="entry name" value="PAS-assoc_C"/>
</dbReference>
<keyword evidence="3" id="KW-0808">Transferase</keyword>
<dbReference type="Gene3D" id="2.60.120.200">
    <property type="match status" value="1"/>
</dbReference>
<evidence type="ECO:0000256" key="3">
    <source>
        <dbReference type="ARBA" id="ARBA00022679"/>
    </source>
</evidence>
<evidence type="ECO:0000256" key="1">
    <source>
        <dbReference type="ARBA" id="ARBA00000085"/>
    </source>
</evidence>
<dbReference type="SUPFAM" id="SSF52172">
    <property type="entry name" value="CheY-like"/>
    <property type="match status" value="1"/>
</dbReference>
<evidence type="ECO:0000256" key="4">
    <source>
        <dbReference type="ARBA" id="ARBA00022777"/>
    </source>
</evidence>
<dbReference type="PANTHER" id="PTHR43711">
    <property type="entry name" value="TWO-COMPONENT HISTIDINE KINASE"/>
    <property type="match status" value="1"/>
</dbReference>
<dbReference type="SMART" id="SM00448">
    <property type="entry name" value="REC"/>
    <property type="match status" value="1"/>
</dbReference>
<dbReference type="GO" id="GO:0000155">
    <property type="term" value="F:phosphorelay sensor kinase activity"/>
    <property type="evidence" value="ECO:0007669"/>
    <property type="project" value="InterPro"/>
</dbReference>
<evidence type="ECO:0000313" key="10">
    <source>
        <dbReference type="EMBL" id="MCU4741845.1"/>
    </source>
</evidence>
<dbReference type="InterPro" id="IPR003661">
    <property type="entry name" value="HisK_dim/P_dom"/>
</dbReference>
<dbReference type="InterPro" id="IPR013656">
    <property type="entry name" value="PAS_4"/>
</dbReference>
<reference evidence="10 12" key="1">
    <citation type="submission" date="2022-09" db="EMBL/GenBank/DDBJ databases">
        <title>Enrichment on poylsaccharides allowed isolation of novel metabolic and taxonomic groups of Haloarchaea.</title>
        <authorList>
            <person name="Sorokin D.Y."/>
            <person name="Elcheninov A.G."/>
            <person name="Khizhniak T.V."/>
            <person name="Kolganova T.V."/>
            <person name="Kublanov I.V."/>
        </authorList>
    </citation>
    <scope>NUCLEOTIDE SEQUENCE</scope>
    <source>
        <strain evidence="11 12">AArc-m2/3/4</strain>
        <strain evidence="10">AArc-xg1-1</strain>
    </source>
</reference>
<dbReference type="Gene3D" id="3.40.50.2300">
    <property type="match status" value="1"/>
</dbReference>
<comment type="caution">
    <text evidence="6">Lacks conserved residue(s) required for the propagation of feature annotation.</text>
</comment>
<dbReference type="SUPFAM" id="SSF55874">
    <property type="entry name" value="ATPase domain of HSP90 chaperone/DNA topoisomerase II/histidine kinase"/>
    <property type="match status" value="1"/>
</dbReference>
<protein>
    <recommendedName>
        <fullName evidence="2">histidine kinase</fullName>
        <ecNumber evidence="2">2.7.13.3</ecNumber>
    </recommendedName>
</protein>
<keyword evidence="10" id="KW-0067">ATP-binding</keyword>
<dbReference type="Pfam" id="PF00072">
    <property type="entry name" value="Response_reg"/>
    <property type="match status" value="1"/>
</dbReference>
<dbReference type="Pfam" id="PF02518">
    <property type="entry name" value="HATPase_c"/>
    <property type="match status" value="1"/>
</dbReference>
<feature type="domain" description="PAC" evidence="9">
    <location>
        <begin position="230"/>
        <end position="283"/>
    </location>
</feature>
<dbReference type="Gene3D" id="3.30.450.20">
    <property type="entry name" value="PAS domain"/>
    <property type="match status" value="1"/>
</dbReference>
<proteinExistence type="predicted"/>
<dbReference type="Pfam" id="PF08448">
    <property type="entry name" value="PAS_4"/>
    <property type="match status" value="1"/>
</dbReference>
<dbReference type="SUPFAM" id="SSF47384">
    <property type="entry name" value="Homodimeric domain of signal transducing histidine kinase"/>
    <property type="match status" value="1"/>
</dbReference>
<name>A0AAP3E205_9EURY</name>
<dbReference type="InterPro" id="IPR035965">
    <property type="entry name" value="PAS-like_dom_sf"/>
</dbReference>
<dbReference type="InterPro" id="IPR011006">
    <property type="entry name" value="CheY-like_superfamily"/>
</dbReference>
<dbReference type="EMBL" id="JAOPKA010000005">
    <property type="protein sequence ID" value="MCU4741845.1"/>
    <property type="molecule type" value="Genomic_DNA"/>
</dbReference>
<dbReference type="InterPro" id="IPR005467">
    <property type="entry name" value="His_kinase_dom"/>
</dbReference>
<comment type="caution">
    <text evidence="10">The sequence shown here is derived from an EMBL/GenBank/DDBJ whole genome shotgun (WGS) entry which is preliminary data.</text>
</comment>
<dbReference type="NCBIfam" id="TIGR00229">
    <property type="entry name" value="sensory_box"/>
    <property type="match status" value="1"/>
</dbReference>
<dbReference type="PROSITE" id="PS50113">
    <property type="entry name" value="PAC"/>
    <property type="match status" value="1"/>
</dbReference>
<evidence type="ECO:0000313" key="11">
    <source>
        <dbReference type="EMBL" id="MCU4975212.1"/>
    </source>
</evidence>
<feature type="domain" description="Response regulatory" evidence="8">
    <location>
        <begin position="10"/>
        <end position="141"/>
    </location>
</feature>
<keyword evidence="10" id="KW-0547">Nucleotide-binding</keyword>
<dbReference type="EMBL" id="JAOPKB010000016">
    <property type="protein sequence ID" value="MCU4975212.1"/>
    <property type="molecule type" value="Genomic_DNA"/>
</dbReference>
<dbReference type="InterPro" id="IPR001789">
    <property type="entry name" value="Sig_transdc_resp-reg_receiver"/>
</dbReference>
<dbReference type="InterPro" id="IPR036890">
    <property type="entry name" value="HATPase_C_sf"/>
</dbReference>
<evidence type="ECO:0000256" key="5">
    <source>
        <dbReference type="ARBA" id="ARBA00023012"/>
    </source>
</evidence>
<dbReference type="PROSITE" id="PS50109">
    <property type="entry name" value="HIS_KIN"/>
    <property type="match status" value="1"/>
</dbReference>
<feature type="domain" description="Histidine kinase" evidence="7">
    <location>
        <begin position="294"/>
        <end position="484"/>
    </location>
</feature>
<accession>A0AAP3E205</accession>
<dbReference type="Proteomes" id="UP001321018">
    <property type="component" value="Unassembled WGS sequence"/>
</dbReference>
<dbReference type="InterPro" id="IPR036097">
    <property type="entry name" value="HisK_dim/P_sf"/>
</dbReference>
<dbReference type="InterPro" id="IPR000014">
    <property type="entry name" value="PAS"/>
</dbReference>
<dbReference type="CDD" id="cd00075">
    <property type="entry name" value="HATPase"/>
    <property type="match status" value="1"/>
</dbReference>
<dbReference type="EC" id="2.7.13.3" evidence="2"/>
<dbReference type="Gene3D" id="3.30.565.10">
    <property type="entry name" value="Histidine kinase-like ATPase, C-terminal domain"/>
    <property type="match status" value="1"/>
</dbReference>
<dbReference type="AlphaFoldDB" id="A0AAP3E205"/>
<dbReference type="GO" id="GO:0005524">
    <property type="term" value="F:ATP binding"/>
    <property type="evidence" value="ECO:0007669"/>
    <property type="project" value="UniProtKB-KW"/>
</dbReference>
<dbReference type="RefSeq" id="WP_338003674.1">
    <property type="nucleotide sequence ID" value="NZ_JAOPKA010000005.1"/>
</dbReference>
<dbReference type="CDD" id="cd00082">
    <property type="entry name" value="HisKA"/>
    <property type="match status" value="1"/>
</dbReference>
<sequence length="723" mass="78987">MDEFDAASVSLLYVDGDPQARNRLSLAIADHDSVSVVTASTGTDAVQYLEGEGTGDEDESRVSVDTDIDCLVSPFELPDTTGLELLRLLRDDDERLPFLLYPTAEHGSERLASEALGAGATSYLPRSLDDGYETLLERVLESVADYRQTERLRLEADMFDTLLSNVPISIYFKDREGRHIRVSDEVGPTMSLDPIGKTDPELYGEEIGAHAQQSYEDDMEVIESGEPIIDKEEVWSIDQPDADTLWLRSTKIPWRDDEGTVRGLVGITRDITELKRREEELELQTQRLDRFASFASHDLRNPLNIAQGYLELAIENGDGSRLGEVQRALEKMDELIDDLLSTAQSDVGLASVGPVPLEAVVEDVWAERMAADATLRTEFPEETVIHADESLLRQLLENLFRNALDHAGARVEITVGVTETGFFVADDGPGIPAGDQDAIFEYGYTNAEGGTGIGLAIVNQVADAHDWSLSVSAALSGGARFNLENCLVVTRPVTIDDSVGDSDGLDTIDAVAGVAGIADDNGTGTSETTDGGGHERSLLELHDHVDIGTTTPPGDARYDETTAEWTVRGGGRNLWHKTDESHVVYTDVDGDARIVGRVASIETVNEYSKAGLMFRGDLEAGSPLGYVGLTPCDESEVLWRADPTDDIVSYQLTNETTAPHWYRIDRLGDEVICYHSGDGEEWIPVDQRTIEYEGTAVLGLAVCSHDPEKTCTAVFDDVRVVDL</sequence>
<evidence type="ECO:0000259" key="9">
    <source>
        <dbReference type="PROSITE" id="PS50113"/>
    </source>
</evidence>
<evidence type="ECO:0000259" key="7">
    <source>
        <dbReference type="PROSITE" id="PS50109"/>
    </source>
</evidence>
<comment type="catalytic activity">
    <reaction evidence="1">
        <text>ATP + protein L-histidine = ADP + protein N-phospho-L-histidine.</text>
        <dbReference type="EC" id="2.7.13.3"/>
    </reaction>
</comment>
<keyword evidence="5" id="KW-0902">Two-component regulatory system</keyword>
<dbReference type="SMART" id="SM00387">
    <property type="entry name" value="HATPase_c"/>
    <property type="match status" value="1"/>
</dbReference>
<dbReference type="Pfam" id="PF00512">
    <property type="entry name" value="HisKA"/>
    <property type="match status" value="1"/>
</dbReference>
<dbReference type="PROSITE" id="PS50110">
    <property type="entry name" value="RESPONSE_REGULATORY"/>
    <property type="match status" value="1"/>
</dbReference>